<dbReference type="Pfam" id="PF24295">
    <property type="entry name" value="DUF7480"/>
    <property type="match status" value="1"/>
</dbReference>
<organism evidence="2 3">
    <name type="scientific">Serratia rubidaea</name>
    <name type="common">Serratia marinorubra</name>
    <dbReference type="NCBI Taxonomy" id="61652"/>
    <lineage>
        <taxon>Bacteria</taxon>
        <taxon>Pseudomonadati</taxon>
        <taxon>Pseudomonadota</taxon>
        <taxon>Gammaproteobacteria</taxon>
        <taxon>Enterobacterales</taxon>
        <taxon>Yersiniaceae</taxon>
        <taxon>Serratia</taxon>
    </lineage>
</organism>
<evidence type="ECO:0000259" key="1">
    <source>
        <dbReference type="Pfam" id="PF24295"/>
    </source>
</evidence>
<gene>
    <name evidence="2" type="ORF">I5U13_00105</name>
</gene>
<dbReference type="InterPro" id="IPR055903">
    <property type="entry name" value="DUF7480"/>
</dbReference>
<evidence type="ECO:0000313" key="2">
    <source>
        <dbReference type="EMBL" id="MBH1928075.1"/>
    </source>
</evidence>
<dbReference type="NCBIfam" id="NF045617">
    <property type="entry name" value="mostly_LP"/>
    <property type="match status" value="1"/>
</dbReference>
<dbReference type="InterPro" id="IPR054657">
    <property type="entry name" value="T6SS_periplasmic_put"/>
</dbReference>
<dbReference type="EMBL" id="JADULK010000001">
    <property type="protein sequence ID" value="MBH1928075.1"/>
    <property type="molecule type" value="Genomic_DNA"/>
</dbReference>
<dbReference type="Proteomes" id="UP000624159">
    <property type="component" value="Unassembled WGS sequence"/>
</dbReference>
<sequence>MEKHTSLNFSITMIKTLTPLILASLLSGCFHLGDPRAKSYKASATVVANHICVLIQPQGDEKMTSLSIDEPGNEESIFNKIYDADGVAVSADKCIPTYNYPFKAGHTYTLSITLRSQAKKRKGIVPAARLYGVSFTLTGKDDELVISSMH</sequence>
<comment type="caution">
    <text evidence="2">The sequence shown here is derived from an EMBL/GenBank/DDBJ whole genome shotgun (WGS) entry which is preliminary data.</text>
</comment>
<evidence type="ECO:0000313" key="3">
    <source>
        <dbReference type="Proteomes" id="UP000624159"/>
    </source>
</evidence>
<protein>
    <recommendedName>
        <fullName evidence="1">DUF7480 domain-containing protein</fullName>
    </recommendedName>
</protein>
<keyword evidence="3" id="KW-1185">Reference proteome</keyword>
<reference evidence="2 3" key="1">
    <citation type="submission" date="2020-11" db="EMBL/GenBank/DDBJ databases">
        <title>Enhanced detection system for hospital associated transmission using whole genome sequencing surveillance.</title>
        <authorList>
            <person name="Harrison L.H."/>
            <person name="Van Tyne D."/>
            <person name="Marsh J.W."/>
            <person name="Griffith M.P."/>
            <person name="Snyder D.J."/>
            <person name="Cooper V.S."/>
            <person name="Mustapha M."/>
        </authorList>
    </citation>
    <scope>NUCLEOTIDE SEQUENCE [LARGE SCALE GENOMIC DNA]</scope>
    <source>
        <strain evidence="2 3">SER00230</strain>
    </source>
</reference>
<dbReference type="RefSeq" id="WP_197662874.1">
    <property type="nucleotide sequence ID" value="NZ_JADULK010000001.1"/>
</dbReference>
<dbReference type="PROSITE" id="PS51257">
    <property type="entry name" value="PROKAR_LIPOPROTEIN"/>
    <property type="match status" value="1"/>
</dbReference>
<name>A0ABS0M6U0_SERRU</name>
<proteinExistence type="predicted"/>
<feature type="domain" description="DUF7480" evidence="1">
    <location>
        <begin position="40"/>
        <end position="138"/>
    </location>
</feature>
<accession>A0ABS0M6U0</accession>